<dbReference type="EMBL" id="FTPK01000003">
    <property type="protein sequence ID" value="SIT72841.1"/>
    <property type="molecule type" value="Genomic_DNA"/>
</dbReference>
<evidence type="ECO:0000256" key="1">
    <source>
        <dbReference type="ARBA" id="ARBA00008791"/>
    </source>
</evidence>
<dbReference type="InterPro" id="IPR006015">
    <property type="entry name" value="Universal_stress_UspA"/>
</dbReference>
<gene>
    <name evidence="3" type="ORF">SAMN05216526_1746</name>
</gene>
<feature type="domain" description="UspA" evidence="2">
    <location>
        <begin position="135"/>
        <end position="262"/>
    </location>
</feature>
<accession>A0A1R3W7L7</accession>
<keyword evidence="4" id="KW-1185">Reference proteome</keyword>
<evidence type="ECO:0000313" key="3">
    <source>
        <dbReference type="EMBL" id="SIT72841.1"/>
    </source>
</evidence>
<evidence type="ECO:0000259" key="2">
    <source>
        <dbReference type="Pfam" id="PF00582"/>
    </source>
</evidence>
<dbReference type="CDD" id="cd00293">
    <property type="entry name" value="USP-like"/>
    <property type="match status" value="2"/>
</dbReference>
<reference evidence="3 4" key="1">
    <citation type="submission" date="2017-01" db="EMBL/GenBank/DDBJ databases">
        <authorList>
            <person name="Mah S.A."/>
            <person name="Swanson W.J."/>
            <person name="Moy G.W."/>
            <person name="Vacquier V.D."/>
        </authorList>
    </citation>
    <scope>NUCLEOTIDE SEQUENCE [LARGE SCALE GENOMIC DNA]</scope>
    <source>
        <strain evidence="3 4">M9</strain>
    </source>
</reference>
<dbReference type="OrthoDB" id="9808582at2"/>
<sequence length="266" mass="28538">MFKHIIVPVDESTRSLSAVPVASQLAEQFSVDTQLLSVISPKDKPEARETKIKSKMADLGLTPAAVEVKQSMSVIDTLLAVFSRQDEPLMVMSTHARNPIHEIAVGSVASAVLLQSRRPMMFVGPRFAVHWRGPIRHLVVPFDGSEFSEASVSLAADWAQQADLPMVLVQVLDPSQAGAAGSDVLEWGSLKRKANELCDQGLKVSYEVLHGSDVAGAISHFVDTVKSPLVVMSTRGASGLDRLKIGSVAKSLLEEVSAPVLLKAPN</sequence>
<name>A0A1R3W7L7_9GAMM</name>
<dbReference type="InterPro" id="IPR014729">
    <property type="entry name" value="Rossmann-like_a/b/a_fold"/>
</dbReference>
<dbReference type="STRING" id="233100.SAMN05216526_1746"/>
<proteinExistence type="inferred from homology"/>
<dbReference type="SUPFAM" id="SSF52402">
    <property type="entry name" value="Adenine nucleotide alpha hydrolases-like"/>
    <property type="match status" value="2"/>
</dbReference>
<organism evidence="3 4">
    <name type="scientific">Ectothiorhodosinus mongolicus</name>
    <dbReference type="NCBI Taxonomy" id="233100"/>
    <lineage>
        <taxon>Bacteria</taxon>
        <taxon>Pseudomonadati</taxon>
        <taxon>Pseudomonadota</taxon>
        <taxon>Gammaproteobacteria</taxon>
        <taxon>Chromatiales</taxon>
        <taxon>Ectothiorhodospiraceae</taxon>
        <taxon>Ectothiorhodosinus</taxon>
    </lineage>
</organism>
<protein>
    <submittedName>
        <fullName evidence="3">Nucleotide-binding universal stress protein, UspA family</fullName>
    </submittedName>
</protein>
<dbReference type="PANTHER" id="PTHR46268:SF6">
    <property type="entry name" value="UNIVERSAL STRESS PROTEIN UP12"/>
    <property type="match status" value="1"/>
</dbReference>
<evidence type="ECO:0000313" key="4">
    <source>
        <dbReference type="Proteomes" id="UP000223759"/>
    </source>
</evidence>
<dbReference type="Proteomes" id="UP000223759">
    <property type="component" value="Unassembled WGS sequence"/>
</dbReference>
<dbReference type="Pfam" id="PF00582">
    <property type="entry name" value="Usp"/>
    <property type="match status" value="2"/>
</dbReference>
<comment type="similarity">
    <text evidence="1">Belongs to the universal stress protein A family.</text>
</comment>
<dbReference type="PRINTS" id="PR01438">
    <property type="entry name" value="UNVRSLSTRESS"/>
</dbReference>
<dbReference type="RefSeq" id="WP_076756139.1">
    <property type="nucleotide sequence ID" value="NZ_CP023018.1"/>
</dbReference>
<dbReference type="InterPro" id="IPR006016">
    <property type="entry name" value="UspA"/>
</dbReference>
<feature type="domain" description="UspA" evidence="2">
    <location>
        <begin position="1"/>
        <end position="123"/>
    </location>
</feature>
<dbReference type="AlphaFoldDB" id="A0A1R3W7L7"/>
<dbReference type="PANTHER" id="PTHR46268">
    <property type="entry name" value="STRESS RESPONSE PROTEIN NHAX"/>
    <property type="match status" value="1"/>
</dbReference>
<dbReference type="Gene3D" id="3.40.50.620">
    <property type="entry name" value="HUPs"/>
    <property type="match status" value="2"/>
</dbReference>